<keyword evidence="2" id="KW-1185">Reference proteome</keyword>
<sequence length="66" mass="7535">MWHFISMHSQSGICSRTPCPERHHPPCHHTVNVMPPHHMTVSQYGSAALHHTSILHIPHCLRGICR</sequence>
<gene>
    <name evidence="1" type="ordered locus">DVU_0345</name>
</gene>
<dbReference type="KEGG" id="dvu:DVU_0345"/>
<organism evidence="1 2">
    <name type="scientific">Nitratidesulfovibrio vulgaris (strain ATCC 29579 / DSM 644 / CCUG 34227 / NCIMB 8303 / VKM B-1760 / Hildenborough)</name>
    <name type="common">Desulfovibrio vulgaris</name>
    <dbReference type="NCBI Taxonomy" id="882"/>
    <lineage>
        <taxon>Bacteria</taxon>
        <taxon>Pseudomonadati</taxon>
        <taxon>Thermodesulfobacteriota</taxon>
        <taxon>Desulfovibrionia</taxon>
        <taxon>Desulfovibrionales</taxon>
        <taxon>Desulfovibrionaceae</taxon>
        <taxon>Nitratidesulfovibrio</taxon>
    </lineage>
</organism>
<dbReference type="STRING" id="882.DVU_0345"/>
<evidence type="ECO:0000313" key="1">
    <source>
        <dbReference type="EMBL" id="AAS94828.1"/>
    </source>
</evidence>
<dbReference type="PaxDb" id="882-DVU_0345"/>
<proteinExistence type="predicted"/>
<dbReference type="AlphaFoldDB" id="Q72F69"/>
<dbReference type="EnsemblBacteria" id="AAS94828">
    <property type="protein sequence ID" value="AAS94828"/>
    <property type="gene ID" value="DVU_0345"/>
</dbReference>
<reference evidence="1 2" key="1">
    <citation type="journal article" date="2004" name="Nat. Biotechnol.">
        <title>The genome sequence of the anaerobic, sulfate-reducing bacterium Desulfovibrio vulgaris Hildenborough.</title>
        <authorList>
            <person name="Heidelberg J.F."/>
            <person name="Seshadri R."/>
            <person name="Haveman S.A."/>
            <person name="Hemme C.L."/>
            <person name="Paulsen I.T."/>
            <person name="Kolonay J.F."/>
            <person name="Eisen J.A."/>
            <person name="Ward N."/>
            <person name="Methe B."/>
            <person name="Brinkac L.M."/>
            <person name="Daugherty S.C."/>
            <person name="Deboy R.T."/>
            <person name="Dodson R.J."/>
            <person name="Durkin A.S."/>
            <person name="Madupu R."/>
            <person name="Nelson W.C."/>
            <person name="Sullivan S.A."/>
            <person name="Fouts D."/>
            <person name="Haft D.H."/>
            <person name="Selengut J."/>
            <person name="Peterson J.D."/>
            <person name="Davidsen T.M."/>
            <person name="Zafar N."/>
            <person name="Zhou L."/>
            <person name="Radune D."/>
            <person name="Dimitrov G."/>
            <person name="Hance M."/>
            <person name="Tran K."/>
            <person name="Khouri H."/>
            <person name="Gill J."/>
            <person name="Utterback T.R."/>
            <person name="Feldblyum T.V."/>
            <person name="Wall J.D."/>
            <person name="Voordouw G."/>
            <person name="Fraser C.M."/>
        </authorList>
    </citation>
    <scope>NUCLEOTIDE SEQUENCE [LARGE SCALE GENOMIC DNA]</scope>
    <source>
        <strain evidence="2">ATCC 29579 / DSM 644 / NCIMB 8303 / VKM B-1760 / Hildenborough</strain>
    </source>
</reference>
<dbReference type="EMBL" id="AE017285">
    <property type="protein sequence ID" value="AAS94828.1"/>
    <property type="molecule type" value="Genomic_DNA"/>
</dbReference>
<dbReference type="Proteomes" id="UP000002194">
    <property type="component" value="Chromosome"/>
</dbReference>
<name>Q72F69_NITV2</name>
<protein>
    <submittedName>
        <fullName evidence="1">Uncharacterized protein</fullName>
    </submittedName>
</protein>
<dbReference type="HOGENOM" id="CLU_2824152_0_0_7"/>
<accession>Q72F69</accession>
<evidence type="ECO:0000313" key="2">
    <source>
        <dbReference type="Proteomes" id="UP000002194"/>
    </source>
</evidence>